<dbReference type="PANTHER" id="PTHR31297">
    <property type="entry name" value="GLUCAN ENDO-1,6-BETA-GLUCOSIDASE B"/>
    <property type="match status" value="1"/>
</dbReference>
<dbReference type="Pfam" id="PF00150">
    <property type="entry name" value="Cellulase"/>
    <property type="match status" value="1"/>
</dbReference>
<keyword evidence="7" id="KW-0732">Signal</keyword>
<dbReference type="EMBL" id="ABVL01000035">
    <property type="protein sequence ID" value="EDY16317.1"/>
    <property type="molecule type" value="Genomic_DNA"/>
</dbReference>
<dbReference type="AlphaFoldDB" id="B4DB39"/>
<dbReference type="GO" id="GO:0030245">
    <property type="term" value="P:cellulose catabolic process"/>
    <property type="evidence" value="ECO:0007669"/>
    <property type="project" value="UniProtKB-KW"/>
</dbReference>
<comment type="caution">
    <text evidence="9">The sequence shown here is derived from an EMBL/GenBank/DDBJ whole genome shotgun (WGS) entry which is preliminary data.</text>
</comment>
<evidence type="ECO:0000256" key="1">
    <source>
        <dbReference type="ARBA" id="ARBA00005641"/>
    </source>
</evidence>
<dbReference type="STRING" id="497964.CfE428DRAFT_6130"/>
<dbReference type="GO" id="GO:0008422">
    <property type="term" value="F:beta-glucosidase activity"/>
    <property type="evidence" value="ECO:0007669"/>
    <property type="project" value="TreeGrafter"/>
</dbReference>
<evidence type="ECO:0000313" key="9">
    <source>
        <dbReference type="EMBL" id="EDY16317.1"/>
    </source>
</evidence>
<evidence type="ECO:0000256" key="4">
    <source>
        <dbReference type="ARBA" id="ARBA00023277"/>
    </source>
</evidence>
<sequence>MFPQNNHTLVSKSALRSWRSLLWIACALVTASVHAQLTVNNAVPVTAIDPAGGATISYQNPNWSTSFTNYTGEVFSAVTAATMGTTPGANVLNFETANGFPAATQSLTSSGTAFSASNTIAPFAIANALATINTSTGYSIGVQYATFNSHNNILGVPNATPGVFLVHDRTANDTMTSGTQGLVAGEAFGTDPGGTLLTFGRNLSQFGVVLNANSLGTTDVIALFDSNGVLMAKYTIGIAVGHPLYFGVKSPTSLIRSVWVGQSTATNGLILDDVAFVPAPAPGQAPIDFTFNGSAGLTGWSHTSSATLTTNPTYLAITANNSWDSKIYRGISLQAGTYTLTGTGSGSNIVQISTSLSNSPYVQLNLGQASGWRTDSTTFTAPGGTLYLMVKVNGATGTANIEFLDISATPTTPYTINTTALQTQKNTLSLVRGMDSTWNSSVVLGSAYFTELKSWGCNVVRLQLHPVTYAGSQAFWTAWPNYLSGTIQNIQQAQAAGLKVVIDLHEMPLIESGGANPWTDPALGNQFALVWQSIAQAVVSNNLTSAVWGYELLNEPIDTAQLPNVPRQWLPMAKNLVNTIRTIDPNTWIIYDVGPGGDFGGFTNLTPLPDASSRIIYSAHFYNPESFCLQGIPNTGYPQGAHYSSTTTNLATYLAPADTFQAAWPVPIYIGEFSVARWSPIPDSKNWLTDIVALLEARGWSWCYFAWEEYNAWDLNRDSSFTPTNPPAYLPDTNRTDRGTVIYNALQKNNSP</sequence>
<dbReference type="InterPro" id="IPR001547">
    <property type="entry name" value="Glyco_hydro_5"/>
</dbReference>
<keyword evidence="3" id="KW-0136">Cellulose degradation</keyword>
<evidence type="ECO:0000313" key="10">
    <source>
        <dbReference type="Proteomes" id="UP000005824"/>
    </source>
</evidence>
<keyword evidence="5" id="KW-0326">Glycosidase</keyword>
<proteinExistence type="inferred from homology"/>
<evidence type="ECO:0000259" key="8">
    <source>
        <dbReference type="Pfam" id="PF00150"/>
    </source>
</evidence>
<keyword evidence="4" id="KW-0119">Carbohydrate metabolism</keyword>
<keyword evidence="10" id="KW-1185">Reference proteome</keyword>
<dbReference type="eggNOG" id="COG2730">
    <property type="taxonomic scope" value="Bacteria"/>
</dbReference>
<dbReference type="Proteomes" id="UP000005824">
    <property type="component" value="Unassembled WGS sequence"/>
</dbReference>
<organism evidence="9 10">
    <name type="scientific">Chthoniobacter flavus Ellin428</name>
    <dbReference type="NCBI Taxonomy" id="497964"/>
    <lineage>
        <taxon>Bacteria</taxon>
        <taxon>Pseudomonadati</taxon>
        <taxon>Verrucomicrobiota</taxon>
        <taxon>Spartobacteria</taxon>
        <taxon>Chthoniobacterales</taxon>
        <taxon>Chthoniobacteraceae</taxon>
        <taxon>Chthoniobacter</taxon>
    </lineage>
</organism>
<dbReference type="InParanoid" id="B4DB39"/>
<evidence type="ECO:0000256" key="5">
    <source>
        <dbReference type="ARBA" id="ARBA00023295"/>
    </source>
</evidence>
<gene>
    <name evidence="9" type="ORF">CfE428DRAFT_6130</name>
</gene>
<evidence type="ECO:0000256" key="7">
    <source>
        <dbReference type="SAM" id="SignalP"/>
    </source>
</evidence>
<evidence type="ECO:0000256" key="2">
    <source>
        <dbReference type="ARBA" id="ARBA00022801"/>
    </source>
</evidence>
<comment type="similarity">
    <text evidence="1">Belongs to the glycosyl hydrolase 5 (cellulase A) family.</text>
</comment>
<evidence type="ECO:0000256" key="6">
    <source>
        <dbReference type="ARBA" id="ARBA00023326"/>
    </source>
</evidence>
<reference evidence="9 10" key="1">
    <citation type="journal article" date="2011" name="J. Bacteriol.">
        <title>Genome sequence of Chthoniobacter flavus Ellin428, an aerobic heterotrophic soil bacterium.</title>
        <authorList>
            <person name="Kant R."/>
            <person name="van Passel M.W."/>
            <person name="Palva A."/>
            <person name="Lucas S."/>
            <person name="Lapidus A."/>
            <person name="Glavina Del Rio T."/>
            <person name="Dalin E."/>
            <person name="Tice H."/>
            <person name="Bruce D."/>
            <person name="Goodwin L."/>
            <person name="Pitluck S."/>
            <person name="Larimer F.W."/>
            <person name="Land M.L."/>
            <person name="Hauser L."/>
            <person name="Sangwan P."/>
            <person name="de Vos W.M."/>
            <person name="Janssen P.H."/>
            <person name="Smidt H."/>
        </authorList>
    </citation>
    <scope>NUCLEOTIDE SEQUENCE [LARGE SCALE GENOMIC DNA]</scope>
    <source>
        <strain evidence="9 10">Ellin428</strain>
    </source>
</reference>
<protein>
    <submittedName>
        <fullName evidence="9">Glycoside hydrolase family 5</fullName>
    </submittedName>
</protein>
<keyword evidence="2 9" id="KW-0378">Hydrolase</keyword>
<feature type="signal peptide" evidence="7">
    <location>
        <begin position="1"/>
        <end position="35"/>
    </location>
</feature>
<dbReference type="PANTHER" id="PTHR31297:SF41">
    <property type="entry name" value="ENDOGLUCANASE, PUTATIVE (AFU_ORTHOLOGUE AFUA_5G01830)-RELATED"/>
    <property type="match status" value="1"/>
</dbReference>
<dbReference type="InterPro" id="IPR017853">
    <property type="entry name" value="GH"/>
</dbReference>
<accession>B4DB39</accession>
<dbReference type="Gene3D" id="3.20.20.80">
    <property type="entry name" value="Glycosidases"/>
    <property type="match status" value="1"/>
</dbReference>
<evidence type="ECO:0000256" key="3">
    <source>
        <dbReference type="ARBA" id="ARBA00023001"/>
    </source>
</evidence>
<dbReference type="SUPFAM" id="SSF51445">
    <property type="entry name" value="(Trans)glycosidases"/>
    <property type="match status" value="1"/>
</dbReference>
<name>B4DB39_9BACT</name>
<feature type="domain" description="Glycoside hydrolase family 5" evidence="8">
    <location>
        <begin position="430"/>
        <end position="710"/>
    </location>
</feature>
<dbReference type="GO" id="GO:0005576">
    <property type="term" value="C:extracellular region"/>
    <property type="evidence" value="ECO:0007669"/>
    <property type="project" value="TreeGrafter"/>
</dbReference>
<dbReference type="InterPro" id="IPR050386">
    <property type="entry name" value="Glycosyl_hydrolase_5"/>
</dbReference>
<feature type="chain" id="PRO_5002803380" evidence="7">
    <location>
        <begin position="36"/>
        <end position="752"/>
    </location>
</feature>
<keyword evidence="6" id="KW-0624">Polysaccharide degradation</keyword>
<dbReference type="GO" id="GO:0009986">
    <property type="term" value="C:cell surface"/>
    <property type="evidence" value="ECO:0007669"/>
    <property type="project" value="TreeGrafter"/>
</dbReference>